<dbReference type="GO" id="GO:0004123">
    <property type="term" value="F:cystathionine gamma-lyase activity"/>
    <property type="evidence" value="ECO:0007669"/>
    <property type="project" value="TreeGrafter"/>
</dbReference>
<reference evidence="6" key="1">
    <citation type="submission" date="2020-02" db="EMBL/GenBank/DDBJ databases">
        <authorList>
            <person name="Meier V. D."/>
        </authorList>
    </citation>
    <scope>NUCLEOTIDE SEQUENCE</scope>
    <source>
        <strain evidence="6">AVDCRST_MAG65</strain>
    </source>
</reference>
<comment type="cofactor">
    <cofactor evidence="1 5">
        <name>pyridoxal 5'-phosphate</name>
        <dbReference type="ChEBI" id="CHEBI:597326"/>
    </cofactor>
</comment>
<dbReference type="InterPro" id="IPR015424">
    <property type="entry name" value="PyrdxlP-dep_Trfase"/>
</dbReference>
<name>A0A6J4R476_9ACTN</name>
<gene>
    <name evidence="6" type="ORF">AVDCRST_MAG65-35</name>
</gene>
<evidence type="ECO:0000256" key="5">
    <source>
        <dbReference type="RuleBase" id="RU362118"/>
    </source>
</evidence>
<feature type="modified residue" description="N6-(pyridoxal phosphate)lysine" evidence="4">
    <location>
        <position position="162"/>
    </location>
</feature>
<evidence type="ECO:0000256" key="1">
    <source>
        <dbReference type="ARBA" id="ARBA00001933"/>
    </source>
</evidence>
<dbReference type="AlphaFoldDB" id="A0A6J4R476"/>
<keyword evidence="3 4" id="KW-0663">Pyridoxal phosphate</keyword>
<dbReference type="PIRSF" id="PIRSF001434">
    <property type="entry name" value="CGS"/>
    <property type="match status" value="1"/>
</dbReference>
<dbReference type="InterPro" id="IPR000277">
    <property type="entry name" value="Cys/Met-Metab_PyrdxlP-dep_enz"/>
</dbReference>
<protein>
    <submittedName>
        <fullName evidence="6">Cystathionine gamma-synthase</fullName>
        <ecNumber evidence="6">2.5.1.48</ecNumber>
    </submittedName>
</protein>
<sequence>MTAPFHAGDTAGYARDGQPTMAALERAVGILEGGVAVAFASGMAAAAALLEDLPVGARVLAPDGAYQGSRELLGRRQAAGRLSVTLVDIADTDAVRQRLDGVDLLWIESPTNPLVEVADIPALTEAAHRAGARVVVDSTLATPLLQQPLQWGADAVLHSATKFLSGHSDLISGVVVVPDEAAAEQLAAVRTITGAIPGSLESFLVLRGLRTLPVRLERAQENAAELARRLEAHGAVERVHFPGLPGTRTHERARRLLGGPGAVLSFELGGGAEAADRLCQAVEVITHATSLGGVETLVERRSRYPSEAHLPPGLLRLSVGCEHVEDLWDDLRRALPEQAG</sequence>
<dbReference type="Gene3D" id="3.90.1150.10">
    <property type="entry name" value="Aspartate Aminotransferase, domain 1"/>
    <property type="match status" value="1"/>
</dbReference>
<dbReference type="InterPro" id="IPR015422">
    <property type="entry name" value="PyrdxlP-dep_Trfase_small"/>
</dbReference>
<dbReference type="EC" id="2.5.1.48" evidence="6"/>
<dbReference type="GO" id="GO:0030170">
    <property type="term" value="F:pyridoxal phosphate binding"/>
    <property type="evidence" value="ECO:0007669"/>
    <property type="project" value="InterPro"/>
</dbReference>
<dbReference type="GO" id="GO:0005737">
    <property type="term" value="C:cytoplasm"/>
    <property type="evidence" value="ECO:0007669"/>
    <property type="project" value="TreeGrafter"/>
</dbReference>
<dbReference type="EMBL" id="CADCVL010000005">
    <property type="protein sequence ID" value="CAA9463656.1"/>
    <property type="molecule type" value="Genomic_DNA"/>
</dbReference>
<dbReference type="GO" id="GO:0019343">
    <property type="term" value="P:cysteine biosynthetic process via cystathionine"/>
    <property type="evidence" value="ECO:0007669"/>
    <property type="project" value="TreeGrafter"/>
</dbReference>
<comment type="similarity">
    <text evidence="2 5">Belongs to the trans-sulfuration enzymes family.</text>
</comment>
<dbReference type="Gene3D" id="3.40.640.10">
    <property type="entry name" value="Type I PLP-dependent aspartate aminotransferase-like (Major domain)"/>
    <property type="match status" value="1"/>
</dbReference>
<dbReference type="PANTHER" id="PTHR11808:SF15">
    <property type="entry name" value="CYSTATHIONINE GAMMA-LYASE"/>
    <property type="match status" value="1"/>
</dbReference>
<keyword evidence="6" id="KW-0808">Transferase</keyword>
<dbReference type="InterPro" id="IPR015421">
    <property type="entry name" value="PyrdxlP-dep_Trfase_major"/>
</dbReference>
<accession>A0A6J4R476</accession>
<dbReference type="PANTHER" id="PTHR11808">
    <property type="entry name" value="TRANS-SULFURATION ENZYME FAMILY MEMBER"/>
    <property type="match status" value="1"/>
</dbReference>
<dbReference type="Pfam" id="PF01053">
    <property type="entry name" value="Cys_Met_Meta_PP"/>
    <property type="match status" value="1"/>
</dbReference>
<evidence type="ECO:0000256" key="3">
    <source>
        <dbReference type="ARBA" id="ARBA00022898"/>
    </source>
</evidence>
<evidence type="ECO:0000256" key="2">
    <source>
        <dbReference type="ARBA" id="ARBA00009077"/>
    </source>
</evidence>
<evidence type="ECO:0000256" key="4">
    <source>
        <dbReference type="PIRSR" id="PIRSR001434-2"/>
    </source>
</evidence>
<dbReference type="GO" id="GO:0019346">
    <property type="term" value="P:transsulfuration"/>
    <property type="evidence" value="ECO:0007669"/>
    <property type="project" value="InterPro"/>
</dbReference>
<organism evidence="6">
    <name type="scientific">uncultured Solirubrobacteraceae bacterium</name>
    <dbReference type="NCBI Taxonomy" id="1162706"/>
    <lineage>
        <taxon>Bacteria</taxon>
        <taxon>Bacillati</taxon>
        <taxon>Actinomycetota</taxon>
        <taxon>Thermoleophilia</taxon>
        <taxon>Solirubrobacterales</taxon>
        <taxon>Solirubrobacteraceae</taxon>
        <taxon>environmental samples</taxon>
    </lineage>
</organism>
<proteinExistence type="inferred from homology"/>
<dbReference type="SUPFAM" id="SSF53383">
    <property type="entry name" value="PLP-dependent transferases"/>
    <property type="match status" value="1"/>
</dbReference>
<dbReference type="GO" id="GO:0003962">
    <property type="term" value="F:cystathionine gamma-synthase activity"/>
    <property type="evidence" value="ECO:0007669"/>
    <property type="project" value="UniProtKB-EC"/>
</dbReference>
<evidence type="ECO:0000313" key="6">
    <source>
        <dbReference type="EMBL" id="CAA9463656.1"/>
    </source>
</evidence>